<organism evidence="5 6">
    <name type="scientific">Aeriscardovia aeriphila</name>
    <dbReference type="NCBI Taxonomy" id="218139"/>
    <lineage>
        <taxon>Bacteria</taxon>
        <taxon>Bacillati</taxon>
        <taxon>Actinomycetota</taxon>
        <taxon>Actinomycetes</taxon>
        <taxon>Bifidobacteriales</taxon>
        <taxon>Bifidobacteriaceae</taxon>
        <taxon>Aeriscardovia</taxon>
    </lineage>
</organism>
<dbReference type="SUPFAM" id="SSF53850">
    <property type="entry name" value="Periplasmic binding protein-like II"/>
    <property type="match status" value="1"/>
</dbReference>
<dbReference type="SMART" id="SM00079">
    <property type="entry name" value="PBPe"/>
    <property type="match status" value="1"/>
</dbReference>
<dbReference type="GO" id="GO:0015276">
    <property type="term" value="F:ligand-gated monoatomic ion channel activity"/>
    <property type="evidence" value="ECO:0007669"/>
    <property type="project" value="InterPro"/>
</dbReference>
<dbReference type="Proteomes" id="UP000715651">
    <property type="component" value="Unassembled WGS sequence"/>
</dbReference>
<evidence type="ECO:0000313" key="5">
    <source>
        <dbReference type="EMBL" id="HJF17892.1"/>
    </source>
</evidence>
<reference evidence="5" key="2">
    <citation type="submission" date="2021-09" db="EMBL/GenBank/DDBJ databases">
        <authorList>
            <person name="Gilroy R."/>
        </authorList>
    </citation>
    <scope>NUCLEOTIDE SEQUENCE</scope>
    <source>
        <strain evidence="5">578</strain>
    </source>
</reference>
<dbReference type="CDD" id="cd13530">
    <property type="entry name" value="PBP2_peptides_like"/>
    <property type="match status" value="1"/>
</dbReference>
<evidence type="ECO:0000256" key="1">
    <source>
        <dbReference type="ARBA" id="ARBA00022729"/>
    </source>
</evidence>
<dbReference type="PANTHER" id="PTHR35936">
    <property type="entry name" value="MEMBRANE-BOUND LYTIC MUREIN TRANSGLYCOSYLASE F"/>
    <property type="match status" value="1"/>
</dbReference>
<evidence type="ECO:0000259" key="3">
    <source>
        <dbReference type="SMART" id="SM00062"/>
    </source>
</evidence>
<feature type="domain" description="Solute-binding protein family 3/N-terminal" evidence="3">
    <location>
        <begin position="49"/>
        <end position="276"/>
    </location>
</feature>
<comment type="caution">
    <text evidence="5">The sequence shown here is derived from an EMBL/GenBank/DDBJ whole genome shotgun (WGS) entry which is preliminary data.</text>
</comment>
<dbReference type="Gene3D" id="3.40.190.10">
    <property type="entry name" value="Periplasmic binding protein-like II"/>
    <property type="match status" value="2"/>
</dbReference>
<reference evidence="5" key="1">
    <citation type="journal article" date="2021" name="PeerJ">
        <title>Extensive microbial diversity within the chicken gut microbiome revealed by metagenomics and culture.</title>
        <authorList>
            <person name="Gilroy R."/>
            <person name="Ravi A."/>
            <person name="Getino M."/>
            <person name="Pursley I."/>
            <person name="Horton D.L."/>
            <person name="Alikhan N.F."/>
            <person name="Baker D."/>
            <person name="Gharbi K."/>
            <person name="Hall N."/>
            <person name="Watson M."/>
            <person name="Adriaenssens E.M."/>
            <person name="Foster-Nyarko E."/>
            <person name="Jarju S."/>
            <person name="Secka A."/>
            <person name="Antonio M."/>
            <person name="Oren A."/>
            <person name="Chaudhuri R.R."/>
            <person name="La Ragione R."/>
            <person name="Hildebrand F."/>
            <person name="Pallen M.J."/>
        </authorList>
    </citation>
    <scope>NUCLEOTIDE SEQUENCE</scope>
    <source>
        <strain evidence="5">578</strain>
    </source>
</reference>
<gene>
    <name evidence="5" type="ORF">K8U78_01810</name>
</gene>
<dbReference type="InterPro" id="IPR001320">
    <property type="entry name" value="Iontro_rcpt_C"/>
</dbReference>
<feature type="signal peptide" evidence="2">
    <location>
        <begin position="1"/>
        <end position="20"/>
    </location>
</feature>
<protein>
    <submittedName>
        <fullName evidence="5">ABC transporter substrate-binding protein</fullName>
    </submittedName>
</protein>
<sequence>MIRSRILRTVAAAFSVAALAFTAACGSSTPAEKKASSEEGKLNTVTAGKLTIATGNPAYTPWVIDDKPESGKGFEAAIAYKVAEKMGFKKSDVKWVRTTFDSAIAPGAKDWDMNIQQFSITPERKKAVDFSPSYYNSAQAVVVRKDSKFANATTLAELKKATIGAMVGSTSYDFAKKLIKSDIKTFNDNAVLAQAVDSNQIDALVIDVPAASYIVESGQVKNGKVLGQIPGSDDPNGTGIVLPKGSSLTPAVTKAMNELIKDGTIKKLQDKWLAAYTTDVPTLK</sequence>
<evidence type="ECO:0000256" key="2">
    <source>
        <dbReference type="SAM" id="SignalP"/>
    </source>
</evidence>
<proteinExistence type="predicted"/>
<dbReference type="InterPro" id="IPR001638">
    <property type="entry name" value="Solute-binding_3/MltF_N"/>
</dbReference>
<feature type="chain" id="PRO_5039379253" evidence="2">
    <location>
        <begin position="21"/>
        <end position="284"/>
    </location>
</feature>
<dbReference type="PROSITE" id="PS51257">
    <property type="entry name" value="PROKAR_LIPOPROTEIN"/>
    <property type="match status" value="1"/>
</dbReference>
<accession>A0A921FUT4</accession>
<keyword evidence="1 2" id="KW-0732">Signal</keyword>
<dbReference type="AlphaFoldDB" id="A0A921FUT4"/>
<evidence type="ECO:0000259" key="4">
    <source>
        <dbReference type="SMART" id="SM00079"/>
    </source>
</evidence>
<dbReference type="SMART" id="SM00062">
    <property type="entry name" value="PBPb"/>
    <property type="match status" value="1"/>
</dbReference>
<dbReference type="Pfam" id="PF00497">
    <property type="entry name" value="SBP_bac_3"/>
    <property type="match status" value="1"/>
</dbReference>
<name>A0A921FUT4_9BIFI</name>
<dbReference type="EMBL" id="DYWK01000003">
    <property type="protein sequence ID" value="HJF17892.1"/>
    <property type="molecule type" value="Genomic_DNA"/>
</dbReference>
<dbReference type="GO" id="GO:0016020">
    <property type="term" value="C:membrane"/>
    <property type="evidence" value="ECO:0007669"/>
    <property type="project" value="InterPro"/>
</dbReference>
<feature type="domain" description="Ionotropic glutamate receptor C-terminal" evidence="4">
    <location>
        <begin position="49"/>
        <end position="275"/>
    </location>
</feature>
<dbReference type="PANTHER" id="PTHR35936:SF19">
    <property type="entry name" value="AMINO-ACID-BINDING PROTEIN YXEM-RELATED"/>
    <property type="match status" value="1"/>
</dbReference>
<evidence type="ECO:0000313" key="6">
    <source>
        <dbReference type="Proteomes" id="UP000715651"/>
    </source>
</evidence>